<proteinExistence type="predicted"/>
<organism evidence="1 2">
    <name type="scientific">Terribacillus aidingensis</name>
    <dbReference type="NCBI Taxonomy" id="586416"/>
    <lineage>
        <taxon>Bacteria</taxon>
        <taxon>Bacillati</taxon>
        <taxon>Bacillota</taxon>
        <taxon>Bacilli</taxon>
        <taxon>Bacillales</taxon>
        <taxon>Bacillaceae</taxon>
        <taxon>Terribacillus</taxon>
    </lineage>
</organism>
<protein>
    <submittedName>
        <fullName evidence="1">Uncharacterized protein</fullName>
    </submittedName>
</protein>
<name>A0A285NYR8_9BACI</name>
<sequence length="190" mass="22506">MVFVYNVLCKGGAGEKVTQKHYLAVNKRLKQGIYGRKEIRLPAEEADDEVLKKAYFAQVHEINKKKHWLICETKADAVGIAIERQKEMYIPHIKNKFIYELDCADEKLAYKILFRFMEENLDFGDKLELYTCLDGEEEQPRNEAWDTKILLEEGRFISGEAELSFKQDNHIESLSQKFRWHDRQYVVIRR</sequence>
<reference evidence="2" key="1">
    <citation type="submission" date="2017-09" db="EMBL/GenBank/DDBJ databases">
        <authorList>
            <person name="Varghese N."/>
            <person name="Submissions S."/>
        </authorList>
    </citation>
    <scope>NUCLEOTIDE SEQUENCE [LARGE SCALE GENOMIC DNA]</scope>
    <source>
        <strain evidence="2">CGMCC 1.8913</strain>
    </source>
</reference>
<evidence type="ECO:0000313" key="2">
    <source>
        <dbReference type="Proteomes" id="UP000219356"/>
    </source>
</evidence>
<accession>A0A285NYR8</accession>
<gene>
    <name evidence="1" type="ORF">SAMN05421503_2525</name>
</gene>
<dbReference type="Proteomes" id="UP000219356">
    <property type="component" value="Unassembled WGS sequence"/>
</dbReference>
<dbReference type="AlphaFoldDB" id="A0A285NYR8"/>
<dbReference type="EMBL" id="OBEK01000003">
    <property type="protein sequence ID" value="SNZ14642.1"/>
    <property type="molecule type" value="Genomic_DNA"/>
</dbReference>
<keyword evidence="2" id="KW-1185">Reference proteome</keyword>
<evidence type="ECO:0000313" key="1">
    <source>
        <dbReference type="EMBL" id="SNZ14642.1"/>
    </source>
</evidence>